<dbReference type="RefSeq" id="WP_150870201.1">
    <property type="nucleotide sequence ID" value="NZ_VWSE01000006.1"/>
</dbReference>
<evidence type="ECO:0000256" key="6">
    <source>
        <dbReference type="SAM" id="Phobius"/>
    </source>
</evidence>
<feature type="transmembrane region" description="Helical" evidence="6">
    <location>
        <begin position="119"/>
        <end position="145"/>
    </location>
</feature>
<dbReference type="GO" id="GO:0016020">
    <property type="term" value="C:membrane"/>
    <property type="evidence" value="ECO:0007669"/>
    <property type="project" value="UniProtKB-SubCell"/>
</dbReference>
<dbReference type="AlphaFoldDB" id="A0A5N3R1N5"/>
<organism evidence="7 8">
    <name type="scientific">Vibrio fortis</name>
    <dbReference type="NCBI Taxonomy" id="212667"/>
    <lineage>
        <taxon>Bacteria</taxon>
        <taxon>Pseudomonadati</taxon>
        <taxon>Pseudomonadota</taxon>
        <taxon>Gammaproteobacteria</taxon>
        <taxon>Vibrionales</taxon>
        <taxon>Vibrionaceae</taxon>
        <taxon>Vibrio</taxon>
    </lineage>
</organism>
<evidence type="ECO:0000313" key="7">
    <source>
        <dbReference type="EMBL" id="KAB0288329.1"/>
    </source>
</evidence>
<reference evidence="7 8" key="1">
    <citation type="submission" date="2019-09" db="EMBL/GenBank/DDBJ databases">
        <title>Whole genome sequence of Vibrio fortis.</title>
        <authorList>
            <person name="Das S.K."/>
        </authorList>
    </citation>
    <scope>NUCLEOTIDE SEQUENCE [LARGE SCALE GENOMIC DNA]</scope>
    <source>
        <strain evidence="7 8">AN60</strain>
    </source>
</reference>
<feature type="transmembrane region" description="Helical" evidence="6">
    <location>
        <begin position="42"/>
        <end position="65"/>
    </location>
</feature>
<evidence type="ECO:0000256" key="3">
    <source>
        <dbReference type="ARBA" id="ARBA00022692"/>
    </source>
</evidence>
<dbReference type="Pfam" id="PF03741">
    <property type="entry name" value="TerC"/>
    <property type="match status" value="1"/>
</dbReference>
<dbReference type="PANTHER" id="PTHR30238">
    <property type="entry name" value="MEMBRANE BOUND PREDICTED REDOX MODULATOR"/>
    <property type="match status" value="1"/>
</dbReference>
<proteinExistence type="inferred from homology"/>
<name>A0A5N3R1N5_9VIBR</name>
<protein>
    <submittedName>
        <fullName evidence="7">TerC family protein</fullName>
    </submittedName>
</protein>
<feature type="transmembrane region" description="Helical" evidence="6">
    <location>
        <begin position="6"/>
        <end position="30"/>
    </location>
</feature>
<feature type="transmembrane region" description="Helical" evidence="6">
    <location>
        <begin position="182"/>
        <end position="202"/>
    </location>
</feature>
<sequence>MNADYMVAFGTLLLLEVILGVDNVIFISILVEDLPERLQRRVRNLGISLAVLSRIGLVFSVSWLMTLTEPLVSISRWAWSGKDLILIFGGAFLLLKSLHELHAWLTEPKVKQPRSNSSSLMLVVLQIIAVDAVFSFDSVITAVALVDEVTIIITAIVVSAVIMVLLAEAIQTTITKHPGLKLLALLFLVMLGVVLMLEGVGIELDKSYIYVVLAFGLLQEVSHIILNKQNSTTPPTPEGGAPIGLRLSKANHGSSNDSGYIVNVDAVGNVRSHPRTKVHPYSRPMTGAQYAEELDSLWSEPVVYISHRLKPAVLGRVG</sequence>
<comment type="similarity">
    <text evidence="2">Belongs to the TerC family.</text>
</comment>
<evidence type="ECO:0000313" key="8">
    <source>
        <dbReference type="Proteomes" id="UP000326789"/>
    </source>
</evidence>
<keyword evidence="5 6" id="KW-0472">Membrane</keyword>
<keyword evidence="4 6" id="KW-1133">Transmembrane helix</keyword>
<feature type="transmembrane region" description="Helical" evidence="6">
    <location>
        <begin position="208"/>
        <end position="226"/>
    </location>
</feature>
<dbReference type="PANTHER" id="PTHR30238:SF4">
    <property type="entry name" value="SLL1022 PROTEIN"/>
    <property type="match status" value="1"/>
</dbReference>
<feature type="transmembrane region" description="Helical" evidence="6">
    <location>
        <begin position="151"/>
        <end position="170"/>
    </location>
</feature>
<comment type="caution">
    <text evidence="7">The sequence shown here is derived from an EMBL/GenBank/DDBJ whole genome shotgun (WGS) entry which is preliminary data.</text>
</comment>
<gene>
    <name evidence="7" type="ORF">F2P58_12865</name>
</gene>
<evidence type="ECO:0000256" key="2">
    <source>
        <dbReference type="ARBA" id="ARBA00007511"/>
    </source>
</evidence>
<evidence type="ECO:0000256" key="4">
    <source>
        <dbReference type="ARBA" id="ARBA00022989"/>
    </source>
</evidence>
<evidence type="ECO:0000256" key="5">
    <source>
        <dbReference type="ARBA" id="ARBA00023136"/>
    </source>
</evidence>
<feature type="transmembrane region" description="Helical" evidence="6">
    <location>
        <begin position="77"/>
        <end position="98"/>
    </location>
</feature>
<accession>A0A5N3R1N5</accession>
<comment type="subcellular location">
    <subcellularLocation>
        <location evidence="1">Membrane</location>
        <topology evidence="1">Multi-pass membrane protein</topology>
    </subcellularLocation>
</comment>
<evidence type="ECO:0000256" key="1">
    <source>
        <dbReference type="ARBA" id="ARBA00004141"/>
    </source>
</evidence>
<keyword evidence="3 6" id="KW-0812">Transmembrane</keyword>
<dbReference type="EMBL" id="VWSE01000006">
    <property type="protein sequence ID" value="KAB0288329.1"/>
    <property type="molecule type" value="Genomic_DNA"/>
</dbReference>
<dbReference type="InterPro" id="IPR005496">
    <property type="entry name" value="Integral_membrane_TerC"/>
</dbReference>
<dbReference type="Proteomes" id="UP000326789">
    <property type="component" value="Unassembled WGS sequence"/>
</dbReference>